<dbReference type="AlphaFoldDB" id="A0AAP0N6N3"/>
<keyword evidence="5 11" id="KW-0479">Metal-binding</keyword>
<evidence type="ECO:0000256" key="9">
    <source>
        <dbReference type="ARBA" id="ARBA00023033"/>
    </source>
</evidence>
<keyword evidence="9" id="KW-0503">Monooxygenase</keyword>
<evidence type="ECO:0000313" key="12">
    <source>
        <dbReference type="EMBL" id="KAK9267527.1"/>
    </source>
</evidence>
<evidence type="ECO:0000256" key="6">
    <source>
        <dbReference type="ARBA" id="ARBA00022989"/>
    </source>
</evidence>
<name>A0AAP0N6N3_LIQFO</name>
<dbReference type="PRINTS" id="PR00385">
    <property type="entry name" value="P450"/>
</dbReference>
<organism evidence="12 13">
    <name type="scientific">Liquidambar formosana</name>
    <name type="common">Formosan gum</name>
    <dbReference type="NCBI Taxonomy" id="63359"/>
    <lineage>
        <taxon>Eukaryota</taxon>
        <taxon>Viridiplantae</taxon>
        <taxon>Streptophyta</taxon>
        <taxon>Embryophyta</taxon>
        <taxon>Tracheophyta</taxon>
        <taxon>Spermatophyta</taxon>
        <taxon>Magnoliopsida</taxon>
        <taxon>eudicotyledons</taxon>
        <taxon>Gunneridae</taxon>
        <taxon>Pentapetalae</taxon>
        <taxon>Saxifragales</taxon>
        <taxon>Altingiaceae</taxon>
        <taxon>Liquidambar</taxon>
    </lineage>
</organism>
<evidence type="ECO:0000256" key="10">
    <source>
        <dbReference type="ARBA" id="ARBA00023136"/>
    </source>
</evidence>
<dbReference type="Proteomes" id="UP001415857">
    <property type="component" value="Unassembled WGS sequence"/>
</dbReference>
<evidence type="ECO:0000256" key="8">
    <source>
        <dbReference type="ARBA" id="ARBA00023004"/>
    </source>
</evidence>
<keyword evidence="8 11" id="KW-0408">Iron</keyword>
<accession>A0AAP0N6N3</accession>
<dbReference type="InterPro" id="IPR050665">
    <property type="entry name" value="Cytochrome_P450_Monooxygen"/>
</dbReference>
<evidence type="ECO:0000256" key="5">
    <source>
        <dbReference type="ARBA" id="ARBA00022723"/>
    </source>
</evidence>
<keyword evidence="3 11" id="KW-0349">Heme</keyword>
<dbReference type="InterPro" id="IPR017972">
    <property type="entry name" value="Cyt_P450_CS"/>
</dbReference>
<protein>
    <recommendedName>
        <fullName evidence="14">Cytochrome P450</fullName>
    </recommendedName>
</protein>
<dbReference type="FunFam" id="1.10.630.10:FF:000029">
    <property type="entry name" value="Cytochrome P450 734A1"/>
    <property type="match status" value="1"/>
</dbReference>
<dbReference type="InterPro" id="IPR002401">
    <property type="entry name" value="Cyt_P450_E_grp-I"/>
</dbReference>
<dbReference type="PANTHER" id="PTHR24282:SF247">
    <property type="entry name" value="11-OXO-BETA-AMYRIN 30-OXIDASE-LIKE"/>
    <property type="match status" value="1"/>
</dbReference>
<evidence type="ECO:0000256" key="1">
    <source>
        <dbReference type="ARBA" id="ARBA00004370"/>
    </source>
</evidence>
<keyword evidence="10" id="KW-0472">Membrane</keyword>
<dbReference type="EMBL" id="JBBPBK010000016">
    <property type="protein sequence ID" value="KAK9267527.1"/>
    <property type="molecule type" value="Genomic_DNA"/>
</dbReference>
<dbReference type="InterPro" id="IPR001128">
    <property type="entry name" value="Cyt_P450"/>
</dbReference>
<keyword evidence="6" id="KW-1133">Transmembrane helix</keyword>
<feature type="binding site" description="axial binding residue" evidence="11">
    <location>
        <position position="752"/>
    </location>
    <ligand>
        <name>heme</name>
        <dbReference type="ChEBI" id="CHEBI:30413"/>
    </ligand>
    <ligandPart>
        <name>Fe</name>
        <dbReference type="ChEBI" id="CHEBI:18248"/>
    </ligandPart>
</feature>
<gene>
    <name evidence="12" type="ORF">L1049_009955</name>
</gene>
<proteinExistence type="inferred from homology"/>
<evidence type="ECO:0008006" key="14">
    <source>
        <dbReference type="Google" id="ProtNLM"/>
    </source>
</evidence>
<dbReference type="GO" id="GO:0020037">
    <property type="term" value="F:heme binding"/>
    <property type="evidence" value="ECO:0007669"/>
    <property type="project" value="InterPro"/>
</dbReference>
<dbReference type="PROSITE" id="PS00086">
    <property type="entry name" value="CYTOCHROME_P450"/>
    <property type="match status" value="2"/>
</dbReference>
<keyword evidence="7" id="KW-0560">Oxidoreductase</keyword>
<dbReference type="GO" id="GO:0016020">
    <property type="term" value="C:membrane"/>
    <property type="evidence" value="ECO:0007669"/>
    <property type="project" value="UniProtKB-SubCell"/>
</dbReference>
<dbReference type="Pfam" id="PF00067">
    <property type="entry name" value="p450"/>
    <property type="match status" value="2"/>
</dbReference>
<dbReference type="GO" id="GO:0005506">
    <property type="term" value="F:iron ion binding"/>
    <property type="evidence" value="ECO:0007669"/>
    <property type="project" value="InterPro"/>
</dbReference>
<dbReference type="InterPro" id="IPR036396">
    <property type="entry name" value="Cyt_P450_sf"/>
</dbReference>
<evidence type="ECO:0000313" key="13">
    <source>
        <dbReference type="Proteomes" id="UP001415857"/>
    </source>
</evidence>
<evidence type="ECO:0000256" key="3">
    <source>
        <dbReference type="ARBA" id="ARBA00022617"/>
    </source>
</evidence>
<dbReference type="PANTHER" id="PTHR24282">
    <property type="entry name" value="CYTOCHROME P450 FAMILY MEMBER"/>
    <property type="match status" value="1"/>
</dbReference>
<dbReference type="GO" id="GO:0004497">
    <property type="term" value="F:monooxygenase activity"/>
    <property type="evidence" value="ECO:0007669"/>
    <property type="project" value="UniProtKB-KW"/>
</dbReference>
<dbReference type="PRINTS" id="PR00463">
    <property type="entry name" value="EP450I"/>
</dbReference>
<keyword evidence="4" id="KW-0812">Transmembrane</keyword>
<evidence type="ECO:0000256" key="4">
    <source>
        <dbReference type="ARBA" id="ARBA00022692"/>
    </source>
</evidence>
<keyword evidence="13" id="KW-1185">Reference proteome</keyword>
<sequence length="804" mass="92415">MFYVSHYDLEAALLHLVETQDDREVSERARDPWPSLQGMLPAFSICCDEMIEKWEKLVGLEGSSELDVSLEFQKLTADAISRAAFGSSFEQGRQIFQLQKEQCKLYMDSYYMTAYPWLRFLPTKTNARMREIYREVQVLLEDIIEQRKKDIKMGSEVKDDLLGLLLESNQAELRANGGSKNSGMTTKDVIEECKLFYFAGQETVANMLTWTTVILSVHSEWQDQARAEVLKLVGKSKPSFDDLTQLKIVTMILKEALRLYPPTSLIRNTYRRTKLGEYSLPAGVQIVVPLHLVHRDPELWGEDVLEFNPRRFSEGVSKATKDQISYYPFGGGPRICIGQNFAMLEIKMALVRMLQNFSFEISPSYAHAPGVSITLQPLYGKLFFVWFGPVPQLVVMEPELIKEILNNKSGDFGKMQVNSFTKLFTNGLANIDCEIWAKHRKIINPSFHMEKLKRMLPAFSICCDEMIEKWEKLVGLEGSCELDVQNEFQILTGDVISRAAFGSNFEEGRRIFHLQKEQGDLFVKSFYMMVFPWLRFLPKKSNARMREIYKEVGVLLKGIIEKRQKAMKTGNDVKDDLLGFLLESNLAEFHENQRSKNSGMTIEEVIDECKLFYFAGQETTANLLTWTIIILSVHSDWQEQAREEVLKLIGKRKPSFDELAQLKTVTMILQEVLRLYPPTTLVRRTNRRTKLQGFSLPAGVRIFIPAHLVHRDPEVWGEDVMEFNPRRFSEGVLNASKDQFSYFPFGWGPRICIGQNFAMVEAKMVLARILQNFSFEISPSYVHAPAIVITLQPLYGAQVIFHKL</sequence>
<reference evidence="12 13" key="1">
    <citation type="journal article" date="2024" name="Plant J.">
        <title>Genome sequences and population genomics reveal climatic adaptation and genomic divergence between two closely related sweetgum species.</title>
        <authorList>
            <person name="Xu W.Q."/>
            <person name="Ren C.Q."/>
            <person name="Zhang X.Y."/>
            <person name="Comes H.P."/>
            <person name="Liu X.H."/>
            <person name="Li Y.G."/>
            <person name="Kettle C.J."/>
            <person name="Jalonen R."/>
            <person name="Gaisberger H."/>
            <person name="Ma Y.Z."/>
            <person name="Qiu Y.X."/>
        </authorList>
    </citation>
    <scope>NUCLEOTIDE SEQUENCE [LARGE SCALE GENOMIC DNA]</scope>
    <source>
        <strain evidence="12">Hangzhou</strain>
    </source>
</reference>
<comment type="cofactor">
    <cofactor evidence="11">
        <name>heme</name>
        <dbReference type="ChEBI" id="CHEBI:30413"/>
    </cofactor>
</comment>
<dbReference type="Gene3D" id="1.10.630.10">
    <property type="entry name" value="Cytochrome P450"/>
    <property type="match status" value="2"/>
</dbReference>
<dbReference type="SUPFAM" id="SSF48264">
    <property type="entry name" value="Cytochrome P450"/>
    <property type="match status" value="2"/>
</dbReference>
<evidence type="ECO:0000256" key="2">
    <source>
        <dbReference type="ARBA" id="ARBA00010617"/>
    </source>
</evidence>
<dbReference type="GO" id="GO:0016705">
    <property type="term" value="F:oxidoreductase activity, acting on paired donors, with incorporation or reduction of molecular oxygen"/>
    <property type="evidence" value="ECO:0007669"/>
    <property type="project" value="InterPro"/>
</dbReference>
<evidence type="ECO:0000256" key="7">
    <source>
        <dbReference type="ARBA" id="ARBA00023002"/>
    </source>
</evidence>
<comment type="caution">
    <text evidence="12">The sequence shown here is derived from an EMBL/GenBank/DDBJ whole genome shotgun (WGS) entry which is preliminary data.</text>
</comment>
<comment type="subcellular location">
    <subcellularLocation>
        <location evidence="1">Membrane</location>
    </subcellularLocation>
</comment>
<comment type="similarity">
    <text evidence="2">Belongs to the cytochrome P450 family.</text>
</comment>
<evidence type="ECO:0000256" key="11">
    <source>
        <dbReference type="PIRSR" id="PIRSR602401-1"/>
    </source>
</evidence>